<evidence type="ECO:0000313" key="3">
    <source>
        <dbReference type="Proteomes" id="UP000663823"/>
    </source>
</evidence>
<dbReference type="InterPro" id="IPR011990">
    <property type="entry name" value="TPR-like_helical_dom_sf"/>
</dbReference>
<protein>
    <submittedName>
        <fullName evidence="2">Uncharacterized protein</fullName>
    </submittedName>
</protein>
<name>A0A818WW33_9BILA</name>
<comment type="caution">
    <text evidence="2">The sequence shown here is derived from an EMBL/GenBank/DDBJ whole genome shotgun (WGS) entry which is preliminary data.</text>
</comment>
<evidence type="ECO:0000313" key="2">
    <source>
        <dbReference type="EMBL" id="CAF3731828.1"/>
    </source>
</evidence>
<proteinExistence type="predicted"/>
<organism evidence="2 3">
    <name type="scientific">Rotaria sordida</name>
    <dbReference type="NCBI Taxonomy" id="392033"/>
    <lineage>
        <taxon>Eukaryota</taxon>
        <taxon>Metazoa</taxon>
        <taxon>Spiralia</taxon>
        <taxon>Gnathifera</taxon>
        <taxon>Rotifera</taxon>
        <taxon>Eurotatoria</taxon>
        <taxon>Bdelloidea</taxon>
        <taxon>Philodinida</taxon>
        <taxon>Philodinidae</taxon>
        <taxon>Rotaria</taxon>
    </lineage>
</organism>
<evidence type="ECO:0000256" key="1">
    <source>
        <dbReference type="SAM" id="MobiDB-lite"/>
    </source>
</evidence>
<dbReference type="SUPFAM" id="SSF48452">
    <property type="entry name" value="TPR-like"/>
    <property type="match status" value="1"/>
</dbReference>
<sequence>MNNSHALTNDINDSEFFDNSEDELGFPINQHNSVDMKKFIPENIALSRDNVWSRLFHSEISQPRITSRSSYPSKKYGLTFPNGRTYIIPFDKRTIPIKLQKAFFAHGISFIIVNAFKSKTRPLSASRKRRHRNRRSSLNDDSRLPENISNSYPLSSEPNILYSGVDLRTAKEKIESLENEMKLLKDDSTPEEYLNALVLVQLYTSFEYGEISIENARTYLNLSKFYLDNRNLLPQAKFHILKARQILEQLNIKPTDDQIIQNLLGFDIYFLLIKCSFYAKQYSSQRDIKIKNKHILSIDTTHIDHDLFIVEEYLEKLKHLMNSNDYYEKNMDYLLIKFDIIINNLRQFDFKIKNLIINIIENIDKYSLNDKINHKIDIYLRSGFYLINFDDQIGEGLKNYKIAVELAEEQEKQEPSDIHKCQLANAVFQWGKARVKIDRLRESTERKFKRAIELYRQVNDEDDANVLKVIDELATYYTKVENFQDALNILRDSLPDKKRLFGDFSEEVIQTESRIGAIHLRECEYFDAAEHLKQCLDLQEFVYGPKDSRTCQTRDALEILKTYAIILYIDPTVSRTFFSRTQDGIRQDRPAFRLSNKVSHEKEDHELLLTVTKKPPIYSKN</sequence>
<dbReference type="Gene3D" id="1.25.40.10">
    <property type="entry name" value="Tetratricopeptide repeat domain"/>
    <property type="match status" value="1"/>
</dbReference>
<reference evidence="2" key="1">
    <citation type="submission" date="2021-02" db="EMBL/GenBank/DDBJ databases">
        <authorList>
            <person name="Nowell W R."/>
        </authorList>
    </citation>
    <scope>NUCLEOTIDE SEQUENCE</scope>
</reference>
<dbReference type="Proteomes" id="UP000663823">
    <property type="component" value="Unassembled WGS sequence"/>
</dbReference>
<feature type="compositionally biased region" description="Basic residues" evidence="1">
    <location>
        <begin position="126"/>
        <end position="135"/>
    </location>
</feature>
<gene>
    <name evidence="2" type="ORF">OTI717_LOCUS14490</name>
</gene>
<dbReference type="EMBL" id="CAJOAX010001622">
    <property type="protein sequence ID" value="CAF3731828.1"/>
    <property type="molecule type" value="Genomic_DNA"/>
</dbReference>
<dbReference type="PANTHER" id="PTHR14485:SF4">
    <property type="entry name" value="TETRATRICOPEPTIDE REPEAT PROTEIN 23-LIKE"/>
    <property type="match status" value="1"/>
</dbReference>
<accession>A0A818WW33</accession>
<feature type="region of interest" description="Disordered" evidence="1">
    <location>
        <begin position="123"/>
        <end position="151"/>
    </location>
</feature>
<dbReference type="PANTHER" id="PTHR14485">
    <property type="entry name" value="TETRATRICOPEPTIDE REPEAT PROTEIN 23"/>
    <property type="match status" value="1"/>
</dbReference>
<dbReference type="InterPro" id="IPR042621">
    <property type="entry name" value="TTC23/TTC23L"/>
</dbReference>
<dbReference type="AlphaFoldDB" id="A0A818WW33"/>